<proteinExistence type="predicted"/>
<reference evidence="1" key="1">
    <citation type="submission" date="2019-08" db="EMBL/GenBank/DDBJ databases">
        <authorList>
            <person name="Kucharzyk K."/>
            <person name="Murdoch R.W."/>
            <person name="Higgins S."/>
            <person name="Loffler F."/>
        </authorList>
    </citation>
    <scope>NUCLEOTIDE SEQUENCE</scope>
</reference>
<accession>A0A644ZPV0</accession>
<dbReference type="AlphaFoldDB" id="A0A644ZPV0"/>
<sequence length="47" mass="5447">MADRKPPQTLFQTLLEWVECIREQVPQHYIVGIAAWEAVGFTAENLF</sequence>
<evidence type="ECO:0000313" key="1">
    <source>
        <dbReference type="EMBL" id="MPM40693.1"/>
    </source>
</evidence>
<name>A0A644ZPV0_9ZZZZ</name>
<comment type="caution">
    <text evidence="1">The sequence shown here is derived from an EMBL/GenBank/DDBJ whole genome shotgun (WGS) entry which is preliminary data.</text>
</comment>
<protein>
    <submittedName>
        <fullName evidence="1">Uncharacterized protein</fullName>
    </submittedName>
</protein>
<gene>
    <name evidence="1" type="ORF">SDC9_87339</name>
</gene>
<dbReference type="EMBL" id="VSSQ01009095">
    <property type="protein sequence ID" value="MPM40693.1"/>
    <property type="molecule type" value="Genomic_DNA"/>
</dbReference>
<organism evidence="1">
    <name type="scientific">bioreactor metagenome</name>
    <dbReference type="NCBI Taxonomy" id="1076179"/>
    <lineage>
        <taxon>unclassified sequences</taxon>
        <taxon>metagenomes</taxon>
        <taxon>ecological metagenomes</taxon>
    </lineage>
</organism>